<evidence type="ECO:0000256" key="1">
    <source>
        <dbReference type="SAM" id="MobiDB-lite"/>
    </source>
</evidence>
<evidence type="ECO:0000313" key="2">
    <source>
        <dbReference type="EMBL" id="KAG2623970.1"/>
    </source>
</evidence>
<evidence type="ECO:0000313" key="3">
    <source>
        <dbReference type="Proteomes" id="UP000823388"/>
    </source>
</evidence>
<feature type="compositionally biased region" description="Basic residues" evidence="1">
    <location>
        <begin position="1"/>
        <end position="23"/>
    </location>
</feature>
<feature type="region of interest" description="Disordered" evidence="1">
    <location>
        <begin position="1"/>
        <end position="52"/>
    </location>
</feature>
<dbReference type="AlphaFoldDB" id="A0A8T0UN12"/>
<reference evidence="2" key="1">
    <citation type="submission" date="2020-05" db="EMBL/GenBank/DDBJ databases">
        <title>WGS assembly of Panicum virgatum.</title>
        <authorList>
            <person name="Lovell J.T."/>
            <person name="Jenkins J."/>
            <person name="Shu S."/>
            <person name="Juenger T.E."/>
            <person name="Schmutz J."/>
        </authorList>
    </citation>
    <scope>NUCLEOTIDE SEQUENCE</scope>
    <source>
        <strain evidence="2">AP13</strain>
    </source>
</reference>
<organism evidence="2 3">
    <name type="scientific">Panicum virgatum</name>
    <name type="common">Blackwell switchgrass</name>
    <dbReference type="NCBI Taxonomy" id="38727"/>
    <lineage>
        <taxon>Eukaryota</taxon>
        <taxon>Viridiplantae</taxon>
        <taxon>Streptophyta</taxon>
        <taxon>Embryophyta</taxon>
        <taxon>Tracheophyta</taxon>
        <taxon>Spermatophyta</taxon>
        <taxon>Magnoliopsida</taxon>
        <taxon>Liliopsida</taxon>
        <taxon>Poales</taxon>
        <taxon>Poaceae</taxon>
        <taxon>PACMAD clade</taxon>
        <taxon>Panicoideae</taxon>
        <taxon>Panicodae</taxon>
        <taxon>Paniceae</taxon>
        <taxon>Panicinae</taxon>
        <taxon>Panicum</taxon>
        <taxon>Panicum sect. Hiantes</taxon>
    </lineage>
</organism>
<protein>
    <submittedName>
        <fullName evidence="2">Uncharacterized protein</fullName>
    </submittedName>
</protein>
<name>A0A8T0UN12_PANVG</name>
<proteinExistence type="predicted"/>
<accession>A0A8T0UN12</accession>
<dbReference type="EMBL" id="CM029041">
    <property type="protein sequence ID" value="KAG2623970.1"/>
    <property type="molecule type" value="Genomic_DNA"/>
</dbReference>
<keyword evidence="3" id="KW-1185">Reference proteome</keyword>
<dbReference type="Proteomes" id="UP000823388">
    <property type="component" value="Chromosome 3K"/>
</dbReference>
<sequence>MLKIRKTRDRRRKTCNVSRRARQPHAGDCRGGVTRIQEARNSGDEQGGGVRRRFHLHQSTTAAKVLEASVSLRWPGGSLEGERQGCALCCAPQPQGPKLSWALISAVQLRSDGW</sequence>
<gene>
    <name evidence="2" type="ORF">PVAP13_3KG093654</name>
</gene>
<comment type="caution">
    <text evidence="2">The sequence shown here is derived from an EMBL/GenBank/DDBJ whole genome shotgun (WGS) entry which is preliminary data.</text>
</comment>